<dbReference type="OrthoDB" id="2791683at2"/>
<dbReference type="RefSeq" id="WP_155699421.1">
    <property type="nucleotide sequence ID" value="NZ_CP034235.1"/>
</dbReference>
<evidence type="ECO:0000313" key="1">
    <source>
        <dbReference type="EMBL" id="QGQ94418.1"/>
    </source>
</evidence>
<keyword evidence="2" id="KW-1185">Reference proteome</keyword>
<name>A0A6B8RG66_9BACL</name>
<dbReference type="KEGG" id="ppsc:EHS13_05615"/>
<gene>
    <name evidence="1" type="ORF">EHS13_05615</name>
</gene>
<dbReference type="Proteomes" id="UP000426246">
    <property type="component" value="Chromosome"/>
</dbReference>
<protein>
    <submittedName>
        <fullName evidence="1">Uncharacterized protein</fullName>
    </submittedName>
</protein>
<proteinExistence type="predicted"/>
<sequence>MSVRSRSIRIENIYVEETNKVCYTVEYGSEVRKFFTDESFFAEYEIDISEVPIGLLGIPLLANLMPLAWATNAEVYIKELDSLYYSSLQSLKQVYQTMYPDMRFAGKLHVERLVDSERPTTKEPRSAMFYSAGVDSLATFIRKKQEKPYFVTIWGADVLLNQPEFWFELKNNVKQFGERNEIESLFIKSNLHTFINEGMISYYFGRHMSSWWHGVQHSTGLIGLVAPLAYVNNISQFYIPSAVPTEQSKIRTHGCSHLFDNKIKWSGTHVNLEALELWRQDKVKLIADYIRTEDSSLQIRVCWRSPVYGNCSKCEKCARTAIGLLLEGIDPNEHGFKLTTEILEGHKSVIIPAWSSHLDYAYVEWDKLKSRSFQQLGHVPLRYVPFFHWMQQVQIKRLKKHKSKLEAWVKKLPPSWFMFVKKQFKGYKV</sequence>
<dbReference type="EMBL" id="CP034235">
    <property type="protein sequence ID" value="QGQ94418.1"/>
    <property type="molecule type" value="Genomic_DNA"/>
</dbReference>
<dbReference type="AlphaFoldDB" id="A0A6B8RG66"/>
<organism evidence="1 2">
    <name type="scientific">Paenibacillus psychroresistens</name>
    <dbReference type="NCBI Taxonomy" id="1778678"/>
    <lineage>
        <taxon>Bacteria</taxon>
        <taxon>Bacillati</taxon>
        <taxon>Bacillota</taxon>
        <taxon>Bacilli</taxon>
        <taxon>Bacillales</taxon>
        <taxon>Paenibacillaceae</taxon>
        <taxon>Paenibacillus</taxon>
    </lineage>
</organism>
<evidence type="ECO:0000313" key="2">
    <source>
        <dbReference type="Proteomes" id="UP000426246"/>
    </source>
</evidence>
<reference evidence="2" key="1">
    <citation type="submission" date="2018-11" db="EMBL/GenBank/DDBJ databases">
        <title>Complete genome sequence of Paenibacillus sp. ML311-T8.</title>
        <authorList>
            <person name="Nam Y.-D."/>
            <person name="Kang J."/>
            <person name="Chung W.-H."/>
            <person name="Park Y.S."/>
        </authorList>
    </citation>
    <scope>NUCLEOTIDE SEQUENCE [LARGE SCALE GENOMIC DNA]</scope>
    <source>
        <strain evidence="2">ML311-T8</strain>
    </source>
</reference>
<accession>A0A6B8RG66</accession>